<evidence type="ECO:0000313" key="3">
    <source>
        <dbReference type="EMBL" id="VFJ95601.1"/>
    </source>
</evidence>
<organism evidence="4">
    <name type="scientific">Candidatus Kentrum eta</name>
    <dbReference type="NCBI Taxonomy" id="2126337"/>
    <lineage>
        <taxon>Bacteria</taxon>
        <taxon>Pseudomonadati</taxon>
        <taxon>Pseudomonadota</taxon>
        <taxon>Gammaproteobacteria</taxon>
        <taxon>Candidatus Kentrum</taxon>
    </lineage>
</organism>
<dbReference type="PANTHER" id="PTHR30595:SF6">
    <property type="entry name" value="SCHLAFEN ALBA-2 DOMAIN-CONTAINING PROTEIN"/>
    <property type="match status" value="1"/>
</dbReference>
<dbReference type="InterPro" id="IPR038461">
    <property type="entry name" value="Schlafen_AlbA_2_dom_sf"/>
</dbReference>
<dbReference type="AlphaFoldDB" id="A0A450VAQ4"/>
<dbReference type="InterPro" id="IPR007421">
    <property type="entry name" value="Schlafen_AlbA_2_dom"/>
</dbReference>
<protein>
    <submittedName>
        <fullName evidence="4">ATP-dependent DNA helicase RecG</fullName>
    </submittedName>
</protein>
<keyword evidence="4" id="KW-0378">Hydrolase</keyword>
<keyword evidence="4" id="KW-0547">Nucleotide-binding</keyword>
<dbReference type="Pfam" id="PF13749">
    <property type="entry name" value="HATPase_c_4"/>
    <property type="match status" value="1"/>
</dbReference>
<evidence type="ECO:0000313" key="4">
    <source>
        <dbReference type="EMBL" id="VFK01849.1"/>
    </source>
</evidence>
<accession>A0A450VAQ4</accession>
<name>A0A450VAQ4_9GAMM</name>
<evidence type="ECO:0000313" key="2">
    <source>
        <dbReference type="EMBL" id="VFJ94697.1"/>
    </source>
</evidence>
<dbReference type="Gene3D" id="3.30.565.60">
    <property type="match status" value="1"/>
</dbReference>
<dbReference type="PANTHER" id="PTHR30595">
    <property type="entry name" value="GLPR-RELATED TRANSCRIPTIONAL REPRESSOR"/>
    <property type="match status" value="1"/>
</dbReference>
<keyword evidence="4" id="KW-0347">Helicase</keyword>
<dbReference type="Pfam" id="PF04326">
    <property type="entry name" value="SLFN_AlbA_2"/>
    <property type="match status" value="1"/>
</dbReference>
<dbReference type="EMBL" id="CAADFG010000076">
    <property type="protein sequence ID" value="VFJ94697.1"/>
    <property type="molecule type" value="Genomic_DNA"/>
</dbReference>
<proteinExistence type="predicted"/>
<feature type="domain" description="Schlafen AlbA-2" evidence="1">
    <location>
        <begin position="14"/>
        <end position="127"/>
    </location>
</feature>
<dbReference type="InterPro" id="IPR038475">
    <property type="entry name" value="RecG_C_sf"/>
</dbReference>
<dbReference type="GO" id="GO:0004386">
    <property type="term" value="F:helicase activity"/>
    <property type="evidence" value="ECO:0007669"/>
    <property type="project" value="UniProtKB-KW"/>
</dbReference>
<dbReference type="EMBL" id="CAADFI010000078">
    <property type="protein sequence ID" value="VFJ95601.1"/>
    <property type="molecule type" value="Genomic_DNA"/>
</dbReference>
<reference evidence="4" key="1">
    <citation type="submission" date="2019-02" db="EMBL/GenBank/DDBJ databases">
        <authorList>
            <person name="Gruber-Vodicka R. H."/>
            <person name="Seah K. B. B."/>
        </authorList>
    </citation>
    <scope>NUCLEOTIDE SEQUENCE</scope>
    <source>
        <strain evidence="4">BECK_SA2B12</strain>
        <strain evidence="2">BECK_SA2B15</strain>
        <strain evidence="3">BECK_SA2B20</strain>
    </source>
</reference>
<evidence type="ECO:0000259" key="1">
    <source>
        <dbReference type="Pfam" id="PF04326"/>
    </source>
</evidence>
<keyword evidence="4" id="KW-0067">ATP-binding</keyword>
<gene>
    <name evidence="2" type="ORF">BECKH772A_GA0070896_100762</name>
    <name evidence="3" type="ORF">BECKH772B_GA0070898_100782</name>
    <name evidence="4" type="ORF">BECKH772C_GA0070978_100742</name>
</gene>
<sequence>MEALELLEIINRGEDSKHQFKANVTNGTSLAREMVAFSNAGGGELFIGVADDGKVTGLTRQEIGRLNQLVSNAASQQVEPPINPRTENISVPEGLVMCVTIPAGVSRPYMDKNGVIWVKSGADKRKATAREEMLRLFQSAGSVHGDEVPTQGLNISDLDLDYFKKFLQENFPDNPGLPLPALLENMNLMKDGVFNISGALLFAANPSRRLPVFIVKAIAFPGETIHETDYLDSRDITGKIADIFHQSLGFVLGNIRRVQGDQGVNAPGAPEIPRIALEELIVNALIHRDYFVSAPVKLFVFSDRVEIISPGHLPNNLTVENIKRGNSNIRNPILASYATRLLPYRGIGSGVIRALRTYPAIDFEDDRAGNRFIVTIRRKND</sequence>
<dbReference type="EMBL" id="CAADFJ010000074">
    <property type="protein sequence ID" value="VFK01849.1"/>
    <property type="molecule type" value="Genomic_DNA"/>
</dbReference>
<dbReference type="Gene3D" id="3.30.950.30">
    <property type="entry name" value="Schlafen, AAA domain"/>
    <property type="match status" value="1"/>
</dbReference>